<gene>
    <name evidence="3" type="ORF">GCM10010449_32740</name>
</gene>
<proteinExistence type="predicted"/>
<organism evidence="3 4">
    <name type="scientific">Streptomyces rectiviolaceus</name>
    <dbReference type="NCBI Taxonomy" id="332591"/>
    <lineage>
        <taxon>Bacteria</taxon>
        <taxon>Bacillati</taxon>
        <taxon>Actinomycetota</taxon>
        <taxon>Actinomycetes</taxon>
        <taxon>Kitasatosporales</taxon>
        <taxon>Streptomycetaceae</taxon>
        <taxon>Streptomyces</taxon>
    </lineage>
</organism>
<evidence type="ECO:0000313" key="3">
    <source>
        <dbReference type="EMBL" id="GAA3107292.1"/>
    </source>
</evidence>
<dbReference type="Proteomes" id="UP001501637">
    <property type="component" value="Unassembled WGS sequence"/>
</dbReference>
<dbReference type="InterPro" id="IPR043504">
    <property type="entry name" value="Peptidase_S1_PA_chymotrypsin"/>
</dbReference>
<sequence length="385" mass="40992">MSQPELMRGPTGGQLSDSSRQQATSDFLRPQSPLANVVGFGHGVKWTDGQPTGEPAVIVFVTQKVPESMLPERDVVPRQMDDGTPTDIVAVGHVAAQRQQRRSSRADDRSSVTYEPDGSVSDQLAGLSQPQLQELAGLGAFEPQLLKRRLRPCPSGFSVGNVRVTAGTLGSVVYDFLPGASVDPPGPGLGVPAKFYILSNNHVLADSNRAQLGSAIVQPGVFDGGQDPADRIATLERFITIQFAPQIPLERHNNVVDAALGTVDFQDATRETYFSGAPRAWRRKANVAVGDHVKKTGRTTNISFGRIIAVDATIDVNYGTAGTARFKDQILTTNISAGGDSGSLVTSLDNVAMGLLFAGSSTVTVLNHLENVRALLRVEISEQLA</sequence>
<evidence type="ECO:0000259" key="2">
    <source>
        <dbReference type="Pfam" id="PF25608"/>
    </source>
</evidence>
<keyword evidence="4" id="KW-1185">Reference proteome</keyword>
<dbReference type="SUPFAM" id="SSF50494">
    <property type="entry name" value="Trypsin-like serine proteases"/>
    <property type="match status" value="1"/>
</dbReference>
<name>A0ABP6MG65_9ACTN</name>
<protein>
    <recommendedName>
        <fullName evidence="2">Nal1 N-terminal domain-containing protein</fullName>
    </recommendedName>
</protein>
<dbReference type="Gene3D" id="2.40.10.10">
    <property type="entry name" value="Trypsin-like serine proteases"/>
    <property type="match status" value="1"/>
</dbReference>
<feature type="region of interest" description="Disordered" evidence="1">
    <location>
        <begin position="1"/>
        <end position="33"/>
    </location>
</feature>
<evidence type="ECO:0000256" key="1">
    <source>
        <dbReference type="SAM" id="MobiDB-lite"/>
    </source>
</evidence>
<evidence type="ECO:0000313" key="4">
    <source>
        <dbReference type="Proteomes" id="UP001501637"/>
    </source>
</evidence>
<dbReference type="InterPro" id="IPR057905">
    <property type="entry name" value="Nal1_N"/>
</dbReference>
<reference evidence="4" key="1">
    <citation type="journal article" date="2019" name="Int. J. Syst. Evol. Microbiol.">
        <title>The Global Catalogue of Microorganisms (GCM) 10K type strain sequencing project: providing services to taxonomists for standard genome sequencing and annotation.</title>
        <authorList>
            <consortium name="The Broad Institute Genomics Platform"/>
            <consortium name="The Broad Institute Genome Sequencing Center for Infectious Disease"/>
            <person name="Wu L."/>
            <person name="Ma J."/>
        </authorList>
    </citation>
    <scope>NUCLEOTIDE SEQUENCE [LARGE SCALE GENOMIC DNA]</scope>
    <source>
        <strain evidence="4">JCM 9092</strain>
    </source>
</reference>
<dbReference type="RefSeq" id="WP_344521682.1">
    <property type="nucleotide sequence ID" value="NZ_BAAAUG010000049.1"/>
</dbReference>
<comment type="caution">
    <text evidence="3">The sequence shown here is derived from an EMBL/GenBank/DDBJ whole genome shotgun (WGS) entry which is preliminary data.</text>
</comment>
<feature type="domain" description="Nal1 N-terminal" evidence="2">
    <location>
        <begin position="39"/>
        <end position="81"/>
    </location>
</feature>
<dbReference type="Pfam" id="PF25608">
    <property type="entry name" value="NAL1_N"/>
    <property type="match status" value="1"/>
</dbReference>
<dbReference type="EMBL" id="BAAAUG010000049">
    <property type="protein sequence ID" value="GAA3107292.1"/>
    <property type="molecule type" value="Genomic_DNA"/>
</dbReference>
<feature type="compositionally biased region" description="Polar residues" evidence="1">
    <location>
        <begin position="13"/>
        <end position="25"/>
    </location>
</feature>
<accession>A0ABP6MG65</accession>
<dbReference type="InterPro" id="IPR009003">
    <property type="entry name" value="Peptidase_S1_PA"/>
</dbReference>
<feature type="region of interest" description="Disordered" evidence="1">
    <location>
        <begin position="95"/>
        <end position="123"/>
    </location>
</feature>